<sequence>MSMTEIRSIVVSTQETLRESGTSVSPATVKVIAAAVVTNPLAGKALVQDLTELEMMSIEVTAILADRAVKALEALGLSAADIRGYGKGAIVGTDGELEHTAAVLHPRFGASVRAAIGGGADIIPGTKKVAGPGASITMPIGNKDDRWEFDDMDSAEITIGDAPRANEMVIAIVYSVGGRPHARVTKVK</sequence>
<dbReference type="Pfam" id="PF06684">
    <property type="entry name" value="AA_synth"/>
    <property type="match status" value="1"/>
</dbReference>
<gene>
    <name evidence="1" type="ORF">UFOPK2237_00777</name>
</gene>
<dbReference type="EMBL" id="CAEZWI010000092">
    <property type="protein sequence ID" value="CAB4655900.1"/>
    <property type="molecule type" value="Genomic_DNA"/>
</dbReference>
<dbReference type="InterPro" id="IPR009569">
    <property type="entry name" value="AA_synth_put"/>
</dbReference>
<dbReference type="AlphaFoldDB" id="A0A6J6L1Q9"/>
<protein>
    <submittedName>
        <fullName evidence="1">Unannotated protein</fullName>
    </submittedName>
</protein>
<name>A0A6J6L1Q9_9ZZZZ</name>
<organism evidence="1">
    <name type="scientific">freshwater metagenome</name>
    <dbReference type="NCBI Taxonomy" id="449393"/>
    <lineage>
        <taxon>unclassified sequences</taxon>
        <taxon>metagenomes</taxon>
        <taxon>ecological metagenomes</taxon>
    </lineage>
</organism>
<dbReference type="Gene3D" id="3.30.1330.110">
    <property type="entry name" value="BB2672"/>
    <property type="match status" value="1"/>
</dbReference>
<reference evidence="1" key="1">
    <citation type="submission" date="2020-05" db="EMBL/GenBank/DDBJ databases">
        <authorList>
            <person name="Chiriac C."/>
            <person name="Salcher M."/>
            <person name="Ghai R."/>
            <person name="Kavagutti S V."/>
        </authorList>
    </citation>
    <scope>NUCLEOTIDE SEQUENCE</scope>
</reference>
<proteinExistence type="predicted"/>
<dbReference type="InterPro" id="IPR035936">
    <property type="entry name" value="BB2672"/>
</dbReference>
<evidence type="ECO:0000313" key="1">
    <source>
        <dbReference type="EMBL" id="CAB4655900.1"/>
    </source>
</evidence>
<accession>A0A6J6L1Q9</accession>
<dbReference type="SUPFAM" id="SSF160519">
    <property type="entry name" value="BB2672-like"/>
    <property type="match status" value="1"/>
</dbReference>